<reference evidence="1" key="1">
    <citation type="journal article" date="2019" name="Sci. Rep.">
        <title>Draft genome of Tanacetum cinerariifolium, the natural source of mosquito coil.</title>
        <authorList>
            <person name="Yamashiro T."/>
            <person name="Shiraishi A."/>
            <person name="Satake H."/>
            <person name="Nakayama K."/>
        </authorList>
    </citation>
    <scope>NUCLEOTIDE SEQUENCE</scope>
</reference>
<name>A0A6L2LB85_TANCI</name>
<dbReference type="AlphaFoldDB" id="A0A6L2LB85"/>
<evidence type="ECO:0000313" key="1">
    <source>
        <dbReference type="EMBL" id="GEU57434.1"/>
    </source>
</evidence>
<protein>
    <submittedName>
        <fullName evidence="1">Uncharacterized protein</fullName>
    </submittedName>
</protein>
<gene>
    <name evidence="1" type="ORF">Tci_029412</name>
</gene>
<dbReference type="EMBL" id="BKCJ010003830">
    <property type="protein sequence ID" value="GEU57434.1"/>
    <property type="molecule type" value="Genomic_DNA"/>
</dbReference>
<sequence length="192" mass="21516">MVMVVDCGIASKFGVRPGGWNFDPLAILLLAHEAVEIPYSYHDEAGHCRVMHLSCANNSKKNSLSTPDASEGSNVTNYKDFKVWEPKIKSLEVNLHYMQAISNRYFQSNALATKLTLDELFEEFGDEILNSIMVDEEADLNHTRDIEELERLISIDHESSFTEIKDITAKGWKIMIILASGYVGMLIAATTT</sequence>
<accession>A0A6L2LB85</accession>
<comment type="caution">
    <text evidence="1">The sequence shown here is derived from an EMBL/GenBank/DDBJ whole genome shotgun (WGS) entry which is preliminary data.</text>
</comment>
<proteinExistence type="predicted"/>
<organism evidence="1">
    <name type="scientific">Tanacetum cinerariifolium</name>
    <name type="common">Dalmatian daisy</name>
    <name type="synonym">Chrysanthemum cinerariifolium</name>
    <dbReference type="NCBI Taxonomy" id="118510"/>
    <lineage>
        <taxon>Eukaryota</taxon>
        <taxon>Viridiplantae</taxon>
        <taxon>Streptophyta</taxon>
        <taxon>Embryophyta</taxon>
        <taxon>Tracheophyta</taxon>
        <taxon>Spermatophyta</taxon>
        <taxon>Magnoliopsida</taxon>
        <taxon>eudicotyledons</taxon>
        <taxon>Gunneridae</taxon>
        <taxon>Pentapetalae</taxon>
        <taxon>asterids</taxon>
        <taxon>campanulids</taxon>
        <taxon>Asterales</taxon>
        <taxon>Asteraceae</taxon>
        <taxon>Asteroideae</taxon>
        <taxon>Anthemideae</taxon>
        <taxon>Anthemidinae</taxon>
        <taxon>Tanacetum</taxon>
    </lineage>
</organism>